<gene>
    <name evidence="2" type="primary">tbc1d5A</name>
    <name evidence="2" type="ORF">EVAR_102259_1</name>
</gene>
<dbReference type="InterPro" id="IPR000195">
    <property type="entry name" value="Rab-GAP-TBC_dom"/>
</dbReference>
<evidence type="ECO:0000259" key="1">
    <source>
        <dbReference type="Pfam" id="PF00566"/>
    </source>
</evidence>
<dbReference type="EMBL" id="BGZK01001986">
    <property type="protein sequence ID" value="GBP89253.1"/>
    <property type="molecule type" value="Genomic_DNA"/>
</dbReference>
<keyword evidence="3" id="KW-1185">Reference proteome</keyword>
<organism evidence="2 3">
    <name type="scientific">Eumeta variegata</name>
    <name type="common">Bagworm moth</name>
    <name type="synonym">Eumeta japonica</name>
    <dbReference type="NCBI Taxonomy" id="151549"/>
    <lineage>
        <taxon>Eukaryota</taxon>
        <taxon>Metazoa</taxon>
        <taxon>Ecdysozoa</taxon>
        <taxon>Arthropoda</taxon>
        <taxon>Hexapoda</taxon>
        <taxon>Insecta</taxon>
        <taxon>Pterygota</taxon>
        <taxon>Neoptera</taxon>
        <taxon>Endopterygota</taxon>
        <taxon>Lepidoptera</taxon>
        <taxon>Glossata</taxon>
        <taxon>Ditrysia</taxon>
        <taxon>Tineoidea</taxon>
        <taxon>Psychidae</taxon>
        <taxon>Oiketicinae</taxon>
        <taxon>Eumeta</taxon>
    </lineage>
</organism>
<protein>
    <submittedName>
        <fullName evidence="2">TBC1 domain family member 5 homolog A</fullName>
    </submittedName>
</protein>
<feature type="domain" description="Rab-GAP TBC" evidence="1">
    <location>
        <begin position="41"/>
        <end position="73"/>
    </location>
</feature>
<dbReference type="InterPro" id="IPR035969">
    <property type="entry name" value="Rab-GAP_TBC_sf"/>
</dbReference>
<comment type="caution">
    <text evidence="2">The sequence shown here is derived from an EMBL/GenBank/DDBJ whole genome shotgun (WGS) entry which is preliminary data.</text>
</comment>
<dbReference type="Proteomes" id="UP000299102">
    <property type="component" value="Unassembled WGS sequence"/>
</dbReference>
<dbReference type="Gene3D" id="1.10.8.270">
    <property type="entry name" value="putative rabgap domain of human tbc1 domain family member 14 like domains"/>
    <property type="match status" value="1"/>
</dbReference>
<dbReference type="STRING" id="151549.A0A4C1ZPS0"/>
<evidence type="ECO:0000313" key="3">
    <source>
        <dbReference type="Proteomes" id="UP000299102"/>
    </source>
</evidence>
<dbReference type="AlphaFoldDB" id="A0A4C1ZPS0"/>
<sequence>MVVRAYFTITVVKPCYGGHFAVAKIGKIQTMEITASVVAFHLVRVLFVWARSHPNVGYRQGMHEILAPLLFEMYLDRKYAPCLSGSGPCTVLSADETVGLNVGHVIAFSLHLARPLVYARPSTPPPPLSNTI</sequence>
<proteinExistence type="predicted"/>
<evidence type="ECO:0000313" key="2">
    <source>
        <dbReference type="EMBL" id="GBP89253.1"/>
    </source>
</evidence>
<reference evidence="2 3" key="1">
    <citation type="journal article" date="2019" name="Commun. Biol.">
        <title>The bagworm genome reveals a unique fibroin gene that provides high tensile strength.</title>
        <authorList>
            <person name="Kono N."/>
            <person name="Nakamura H."/>
            <person name="Ohtoshi R."/>
            <person name="Tomita M."/>
            <person name="Numata K."/>
            <person name="Arakawa K."/>
        </authorList>
    </citation>
    <scope>NUCLEOTIDE SEQUENCE [LARGE SCALE GENOMIC DNA]</scope>
</reference>
<dbReference type="SUPFAM" id="SSF47923">
    <property type="entry name" value="Ypt/Rab-GAP domain of gyp1p"/>
    <property type="match status" value="1"/>
</dbReference>
<name>A0A4C1ZPS0_EUMVA</name>
<dbReference type="OrthoDB" id="27140at2759"/>
<accession>A0A4C1ZPS0</accession>
<dbReference type="Pfam" id="PF00566">
    <property type="entry name" value="RabGAP-TBC"/>
    <property type="match status" value="1"/>
</dbReference>